<dbReference type="Proteomes" id="UP000460157">
    <property type="component" value="Unassembled WGS sequence"/>
</dbReference>
<dbReference type="AlphaFoldDB" id="A0A7K1UJ24"/>
<dbReference type="OrthoDB" id="9806473at2"/>
<evidence type="ECO:0000259" key="2">
    <source>
        <dbReference type="Pfam" id="PF06983"/>
    </source>
</evidence>
<dbReference type="InterPro" id="IPR029068">
    <property type="entry name" value="Glyas_Bleomycin-R_OHBP_Dase"/>
</dbReference>
<feature type="region of interest" description="Disordered" evidence="1">
    <location>
        <begin position="166"/>
        <end position="193"/>
    </location>
</feature>
<dbReference type="SUPFAM" id="SSF54593">
    <property type="entry name" value="Glyoxalase/Bleomycin resistance protein/Dihydroxybiphenyl dioxygenase"/>
    <property type="match status" value="1"/>
</dbReference>
<dbReference type="CDD" id="cd06588">
    <property type="entry name" value="PhnB_like"/>
    <property type="match status" value="1"/>
</dbReference>
<dbReference type="PIRSF" id="PIRSF021700">
    <property type="entry name" value="3_dmu_93_MTrfase"/>
    <property type="match status" value="1"/>
</dbReference>
<dbReference type="InterPro" id="IPR028973">
    <property type="entry name" value="PhnB-like"/>
</dbReference>
<organism evidence="3 4">
    <name type="scientific">Nesterenkonia alkaliphila</name>
    <dbReference type="NCBI Taxonomy" id="1463631"/>
    <lineage>
        <taxon>Bacteria</taxon>
        <taxon>Bacillati</taxon>
        <taxon>Actinomycetota</taxon>
        <taxon>Actinomycetes</taxon>
        <taxon>Micrococcales</taxon>
        <taxon>Micrococcaceae</taxon>
        <taxon>Nesterenkonia</taxon>
    </lineage>
</organism>
<dbReference type="InterPro" id="IPR009725">
    <property type="entry name" value="3_dmu_93_MTrfase"/>
</dbReference>
<name>A0A7K1UJ24_9MICC</name>
<evidence type="ECO:0000313" key="4">
    <source>
        <dbReference type="Proteomes" id="UP000460157"/>
    </source>
</evidence>
<evidence type="ECO:0000256" key="1">
    <source>
        <dbReference type="SAM" id="MobiDB-lite"/>
    </source>
</evidence>
<proteinExistence type="predicted"/>
<dbReference type="Gene3D" id="3.30.720.100">
    <property type="match status" value="1"/>
</dbReference>
<evidence type="ECO:0000313" key="3">
    <source>
        <dbReference type="EMBL" id="MVT26467.1"/>
    </source>
</evidence>
<comment type="caution">
    <text evidence="3">The sequence shown here is derived from an EMBL/GenBank/DDBJ whole genome shotgun (WGS) entry which is preliminary data.</text>
</comment>
<sequence>MILCMPFLMFQGRAQEAIDHYLATFPNAELLEIMHHPEGTEIFDPAQQNDDAAPAPDPGTFPTGAITNPDTAAMEAVVDWDKNLVATAQLQLGGQILMIQDSLVKQGFDFTPSMSIAVVVESAEEFSQVTESLAEDGEYLMEPGDYDFAQNYAWVKDKFGVTWQVNHPHRTPSPEEAADSAANAAPARAPEWS</sequence>
<gene>
    <name evidence="3" type="ORF">GNZ21_08890</name>
</gene>
<dbReference type="EMBL" id="WRPM01000065">
    <property type="protein sequence ID" value="MVT26467.1"/>
    <property type="molecule type" value="Genomic_DNA"/>
</dbReference>
<keyword evidence="4" id="KW-1185">Reference proteome</keyword>
<accession>A0A7K1UJ24</accession>
<protein>
    <recommendedName>
        <fullName evidence="2">PhnB-like domain-containing protein</fullName>
    </recommendedName>
</protein>
<dbReference type="PANTHER" id="PTHR33990:SF4">
    <property type="entry name" value="PHNB-LIKE DOMAIN-CONTAINING PROTEIN"/>
    <property type="match status" value="1"/>
</dbReference>
<feature type="compositionally biased region" description="Low complexity" evidence="1">
    <location>
        <begin position="179"/>
        <end position="193"/>
    </location>
</feature>
<feature type="domain" description="PhnB-like" evidence="2">
    <location>
        <begin position="60"/>
        <end position="165"/>
    </location>
</feature>
<dbReference type="PANTHER" id="PTHR33990">
    <property type="entry name" value="PROTEIN YJDN-RELATED"/>
    <property type="match status" value="1"/>
</dbReference>
<reference evidence="3 4" key="1">
    <citation type="submission" date="2019-12" db="EMBL/GenBank/DDBJ databases">
        <title>Nesterenkonia muleiensis sp. nov., a novel actinobacterium isolated from sap of Populus euphratica.</title>
        <authorList>
            <person name="Wang R."/>
        </authorList>
    </citation>
    <scope>NUCLEOTIDE SEQUENCE [LARGE SCALE GENOMIC DNA]</scope>
    <source>
        <strain evidence="3 4">F10</strain>
    </source>
</reference>
<dbReference type="Pfam" id="PF06983">
    <property type="entry name" value="3-dmu-9_3-mt"/>
    <property type="match status" value="1"/>
</dbReference>
<dbReference type="Gene3D" id="3.30.720.110">
    <property type="match status" value="1"/>
</dbReference>